<dbReference type="Gene3D" id="3.90.550.10">
    <property type="entry name" value="Spore Coat Polysaccharide Biosynthesis Protein SpsA, Chain A"/>
    <property type="match status" value="1"/>
</dbReference>
<evidence type="ECO:0000256" key="1">
    <source>
        <dbReference type="SAM" id="Phobius"/>
    </source>
</evidence>
<dbReference type="CDD" id="cd00761">
    <property type="entry name" value="Glyco_tranf_GTA_type"/>
    <property type="match status" value="1"/>
</dbReference>
<dbReference type="Proteomes" id="UP001597472">
    <property type="component" value="Unassembled WGS sequence"/>
</dbReference>
<reference evidence="4" key="1">
    <citation type="journal article" date="2019" name="Int. J. Syst. Evol. Microbiol.">
        <title>The Global Catalogue of Microorganisms (GCM) 10K type strain sequencing project: providing services to taxonomists for standard genome sequencing and annotation.</title>
        <authorList>
            <consortium name="The Broad Institute Genomics Platform"/>
            <consortium name="The Broad Institute Genome Sequencing Center for Infectious Disease"/>
            <person name="Wu L."/>
            <person name="Ma J."/>
        </authorList>
    </citation>
    <scope>NUCLEOTIDE SEQUENCE [LARGE SCALE GENOMIC DNA]</scope>
    <source>
        <strain evidence="4">KCTC 42587</strain>
    </source>
</reference>
<dbReference type="EMBL" id="JBHULS010000001">
    <property type="protein sequence ID" value="MFD2550391.1"/>
    <property type="molecule type" value="Genomic_DNA"/>
</dbReference>
<feature type="transmembrane region" description="Helical" evidence="1">
    <location>
        <begin position="285"/>
        <end position="306"/>
    </location>
</feature>
<comment type="caution">
    <text evidence="3">The sequence shown here is derived from an EMBL/GenBank/DDBJ whole genome shotgun (WGS) entry which is preliminary data.</text>
</comment>
<keyword evidence="1" id="KW-0472">Membrane</keyword>
<keyword evidence="1" id="KW-1133">Transmembrane helix</keyword>
<proteinExistence type="predicted"/>
<evidence type="ECO:0000259" key="2">
    <source>
        <dbReference type="Pfam" id="PF00535"/>
    </source>
</evidence>
<organism evidence="3 4">
    <name type="scientific">Bizionia sediminis</name>
    <dbReference type="NCBI Taxonomy" id="1737064"/>
    <lineage>
        <taxon>Bacteria</taxon>
        <taxon>Pseudomonadati</taxon>
        <taxon>Bacteroidota</taxon>
        <taxon>Flavobacteriia</taxon>
        <taxon>Flavobacteriales</taxon>
        <taxon>Flavobacteriaceae</taxon>
        <taxon>Bizionia</taxon>
    </lineage>
</organism>
<protein>
    <submittedName>
        <fullName evidence="3">Glycosyltransferase family 2 protein</fullName>
    </submittedName>
</protein>
<keyword evidence="1" id="KW-0812">Transmembrane</keyword>
<dbReference type="Pfam" id="PF00535">
    <property type="entry name" value="Glycos_transf_2"/>
    <property type="match status" value="1"/>
</dbReference>
<feature type="domain" description="Glycosyltransferase 2-like" evidence="2">
    <location>
        <begin position="8"/>
        <end position="147"/>
    </location>
</feature>
<sequence>MSVQPLVSIIIPTFNRAHLIGETLDSVLAQTYTNWECIVVDDGSTDGTEALLKNYTAKDRRFQYHKRPDNHLPGGNGARNYGFEVSSGEYIQWFDSDDIMLSSFLCKKYMKFSNKVNIVFCTGFSVDKELKNKQLKQLPLIKNLFKEYVCWQTNIMLPSLMVKRSFLVEKSLFNENLLRGQENDFFSRLFYKLNTEDYTILNEGLYLYRQHSKSKSYEDKQQFVKGYKESLFQVSLNNLNRGIVLNDLEIINYHYQIIIHYLFDCIYNKELKLGWSFLLKIARVFAIYAKLFTAQLWFWISLFLLSSRTIYKVEKRIKNKIFK</sequence>
<dbReference type="InterPro" id="IPR029044">
    <property type="entry name" value="Nucleotide-diphossugar_trans"/>
</dbReference>
<keyword evidence="4" id="KW-1185">Reference proteome</keyword>
<dbReference type="PANTHER" id="PTHR22916:SF3">
    <property type="entry name" value="UDP-GLCNAC:BETAGAL BETA-1,3-N-ACETYLGLUCOSAMINYLTRANSFERASE-LIKE PROTEIN 1"/>
    <property type="match status" value="1"/>
</dbReference>
<evidence type="ECO:0000313" key="3">
    <source>
        <dbReference type="EMBL" id="MFD2550391.1"/>
    </source>
</evidence>
<dbReference type="InterPro" id="IPR001173">
    <property type="entry name" value="Glyco_trans_2-like"/>
</dbReference>
<accession>A0ABW5KN28</accession>
<dbReference type="RefSeq" id="WP_376891143.1">
    <property type="nucleotide sequence ID" value="NZ_JBHULS010000001.1"/>
</dbReference>
<name>A0ABW5KN28_9FLAO</name>
<dbReference type="SUPFAM" id="SSF53448">
    <property type="entry name" value="Nucleotide-diphospho-sugar transferases"/>
    <property type="match status" value="1"/>
</dbReference>
<evidence type="ECO:0000313" key="4">
    <source>
        <dbReference type="Proteomes" id="UP001597472"/>
    </source>
</evidence>
<gene>
    <name evidence="3" type="ORF">ACFSQP_01055</name>
</gene>
<dbReference type="PANTHER" id="PTHR22916">
    <property type="entry name" value="GLYCOSYLTRANSFERASE"/>
    <property type="match status" value="1"/>
</dbReference>